<proteinExistence type="predicted"/>
<sequence length="157" mass="17361">MDPTGPETTTMYYDALSLPDPDAQPEFYAGVPVKRFLAWVVDALLILLLCLLILPFTAFTGLFFFPLLMLVTGFLYRWATLAGGSSTWGMRLMSIELRRLDGERLDGGTAFMHTLGYSLSMAFFLVQFVSMVLMATSYRGQGVSDYLLGTTAVNRAG</sequence>
<comment type="subcellular location">
    <subcellularLocation>
        <location evidence="1">Membrane</location>
        <topology evidence="1">Multi-pass membrane protein</topology>
    </subcellularLocation>
</comment>
<dbReference type="RefSeq" id="WP_229669125.1">
    <property type="nucleotide sequence ID" value="NZ_BMLF01000001.1"/>
</dbReference>
<keyword evidence="2 5" id="KW-0812">Transmembrane</keyword>
<feature type="transmembrane region" description="Helical" evidence="5">
    <location>
        <begin position="115"/>
        <end position="135"/>
    </location>
</feature>
<evidence type="ECO:0000313" key="7">
    <source>
        <dbReference type="EMBL" id="GGL85301.1"/>
    </source>
</evidence>
<reference evidence="7" key="1">
    <citation type="journal article" date="2014" name="Int. J. Syst. Evol. Microbiol.">
        <title>Complete genome sequence of Corynebacterium casei LMG S-19264T (=DSM 44701T), isolated from a smear-ripened cheese.</title>
        <authorList>
            <consortium name="US DOE Joint Genome Institute (JGI-PGF)"/>
            <person name="Walter F."/>
            <person name="Albersmeier A."/>
            <person name="Kalinowski J."/>
            <person name="Ruckert C."/>
        </authorList>
    </citation>
    <scope>NUCLEOTIDE SEQUENCE</scope>
    <source>
        <strain evidence="7">CGMCC 1.6293</strain>
    </source>
</reference>
<dbReference type="Pfam" id="PF06271">
    <property type="entry name" value="RDD"/>
    <property type="match status" value="1"/>
</dbReference>
<protein>
    <submittedName>
        <fullName evidence="7">RDD family protein</fullName>
    </submittedName>
</protein>
<evidence type="ECO:0000256" key="2">
    <source>
        <dbReference type="ARBA" id="ARBA00022692"/>
    </source>
</evidence>
<evidence type="ECO:0000313" key="8">
    <source>
        <dbReference type="Proteomes" id="UP000649829"/>
    </source>
</evidence>
<comment type="caution">
    <text evidence="7">The sequence shown here is derived from an EMBL/GenBank/DDBJ whole genome shotgun (WGS) entry which is preliminary data.</text>
</comment>
<keyword evidence="3 5" id="KW-1133">Transmembrane helix</keyword>
<dbReference type="InterPro" id="IPR010432">
    <property type="entry name" value="RDD"/>
</dbReference>
<gene>
    <name evidence="7" type="ORF">GCM10011534_04020</name>
</gene>
<dbReference type="GO" id="GO:0016020">
    <property type="term" value="C:membrane"/>
    <property type="evidence" value="ECO:0007669"/>
    <property type="project" value="UniProtKB-SubCell"/>
</dbReference>
<evidence type="ECO:0000256" key="4">
    <source>
        <dbReference type="ARBA" id="ARBA00023136"/>
    </source>
</evidence>
<keyword evidence="8" id="KW-1185">Reference proteome</keyword>
<dbReference type="Proteomes" id="UP000649829">
    <property type="component" value="Unassembled WGS sequence"/>
</dbReference>
<dbReference type="AlphaFoldDB" id="A0A917SK65"/>
<keyword evidence="4 5" id="KW-0472">Membrane</keyword>
<reference evidence="7" key="2">
    <citation type="submission" date="2020-09" db="EMBL/GenBank/DDBJ databases">
        <authorList>
            <person name="Sun Q."/>
            <person name="Zhou Y."/>
        </authorList>
    </citation>
    <scope>NUCLEOTIDE SEQUENCE</scope>
    <source>
        <strain evidence="7">CGMCC 1.6293</strain>
    </source>
</reference>
<evidence type="ECO:0000259" key="6">
    <source>
        <dbReference type="Pfam" id="PF06271"/>
    </source>
</evidence>
<organism evidence="7 8">
    <name type="scientific">Pseudooceanicola nanhaiensis</name>
    <dbReference type="NCBI Taxonomy" id="375761"/>
    <lineage>
        <taxon>Bacteria</taxon>
        <taxon>Pseudomonadati</taxon>
        <taxon>Pseudomonadota</taxon>
        <taxon>Alphaproteobacteria</taxon>
        <taxon>Rhodobacterales</taxon>
        <taxon>Paracoccaceae</taxon>
        <taxon>Pseudooceanicola</taxon>
    </lineage>
</organism>
<name>A0A917SK65_9RHOB</name>
<evidence type="ECO:0000256" key="5">
    <source>
        <dbReference type="SAM" id="Phobius"/>
    </source>
</evidence>
<feature type="domain" description="RDD" evidence="6">
    <location>
        <begin position="32"/>
        <end position="148"/>
    </location>
</feature>
<evidence type="ECO:0000256" key="1">
    <source>
        <dbReference type="ARBA" id="ARBA00004141"/>
    </source>
</evidence>
<accession>A0A917SK65</accession>
<evidence type="ECO:0000256" key="3">
    <source>
        <dbReference type="ARBA" id="ARBA00022989"/>
    </source>
</evidence>
<dbReference type="EMBL" id="BMLF01000001">
    <property type="protein sequence ID" value="GGL85301.1"/>
    <property type="molecule type" value="Genomic_DNA"/>
</dbReference>